<evidence type="ECO:0000313" key="1">
    <source>
        <dbReference type="EMBL" id="PWU22439.1"/>
    </source>
</evidence>
<dbReference type="EMBL" id="PSRQ01000064">
    <property type="protein sequence ID" value="PWU22439.1"/>
    <property type="molecule type" value="Genomic_DNA"/>
</dbReference>
<sequence length="72" mass="8145">MPISLETQRRTGWSEQAVQSAEWLILETIEKIHIASARFGSEGIIQLEKELALQLSDLAKQQLENGKKEILV</sequence>
<gene>
    <name evidence="1" type="ORF">C5B42_06075</name>
</gene>
<organism evidence="1 2">
    <name type="scientific">Candidatus Cerribacteria bacterium 'Amazon FNV 2010 28 9'</name>
    <dbReference type="NCBI Taxonomy" id="2081795"/>
    <lineage>
        <taxon>Bacteria</taxon>
        <taxon>Candidatus Cerribacteria</taxon>
    </lineage>
</organism>
<dbReference type="Proteomes" id="UP000246104">
    <property type="component" value="Unassembled WGS sequence"/>
</dbReference>
<accession>A0A317JMS2</accession>
<protein>
    <submittedName>
        <fullName evidence="1">Uncharacterized protein</fullName>
    </submittedName>
</protein>
<comment type="caution">
    <text evidence="1">The sequence shown here is derived from an EMBL/GenBank/DDBJ whole genome shotgun (WGS) entry which is preliminary data.</text>
</comment>
<proteinExistence type="predicted"/>
<reference evidence="1 2" key="1">
    <citation type="submission" date="2018-02" db="EMBL/GenBank/DDBJ databases">
        <title>Genomic Reconstructions from Amazon Rainforest and Pasture Soil Reveal Novel Insights into the Physiology of Candidate Phyla in Tropical Sites.</title>
        <authorList>
            <person name="Kroeger M.E."/>
            <person name="Delmont T."/>
            <person name="Eren A.M."/>
            <person name="Guo J."/>
            <person name="Meyer K.M."/>
            <person name="Khan K."/>
            <person name="Rodrigues J.L.M."/>
            <person name="Bohannan B.J.M."/>
            <person name="Tringe S."/>
            <person name="Borges C.D."/>
            <person name="Tiedje J."/>
            <person name="Tsai S.M."/>
            <person name="Nusslein K."/>
        </authorList>
    </citation>
    <scope>NUCLEOTIDE SEQUENCE [LARGE SCALE GENOMIC DNA]</scope>
    <source>
        <strain evidence="1">Amazon FNV 2010 28 9</strain>
    </source>
</reference>
<evidence type="ECO:0000313" key="2">
    <source>
        <dbReference type="Proteomes" id="UP000246104"/>
    </source>
</evidence>
<name>A0A317JMS2_9BACT</name>
<dbReference type="AlphaFoldDB" id="A0A317JMS2"/>